<evidence type="ECO:0000256" key="1">
    <source>
        <dbReference type="SAM" id="Phobius"/>
    </source>
</evidence>
<dbReference type="InterPro" id="IPR050400">
    <property type="entry name" value="Bact_Cytoskel_RodZ"/>
</dbReference>
<comment type="caution">
    <text evidence="3">The sequence shown here is derived from an EMBL/GenBank/DDBJ whole genome shotgun (WGS) entry which is preliminary data.</text>
</comment>
<protein>
    <recommendedName>
        <fullName evidence="2">HTH cro/C1-type domain-containing protein</fullName>
    </recommendedName>
</protein>
<name>A0A2A4YN23_UNCAE</name>
<gene>
    <name evidence="3" type="ORF">COB11_00250</name>
</gene>
<keyword evidence="1" id="KW-0472">Membrane</keyword>
<dbReference type="AlphaFoldDB" id="A0A2A4YN23"/>
<dbReference type="SMART" id="SM00530">
    <property type="entry name" value="HTH_XRE"/>
    <property type="match status" value="1"/>
</dbReference>
<dbReference type="Pfam" id="PF13413">
    <property type="entry name" value="HTH_25"/>
    <property type="match status" value="1"/>
</dbReference>
<accession>A0A2A4YN23</accession>
<dbReference type="CDD" id="cd00093">
    <property type="entry name" value="HTH_XRE"/>
    <property type="match status" value="1"/>
</dbReference>
<organism evidence="3 4">
    <name type="scientific">Aerophobetes bacterium</name>
    <dbReference type="NCBI Taxonomy" id="2030807"/>
    <lineage>
        <taxon>Bacteria</taxon>
        <taxon>Candidatus Aerophobota</taxon>
    </lineage>
</organism>
<dbReference type="PANTHER" id="PTHR34475">
    <property type="match status" value="1"/>
</dbReference>
<reference evidence="4" key="1">
    <citation type="submission" date="2017-08" db="EMBL/GenBank/DDBJ databases">
        <title>A dynamic microbial community with high functional redundancy inhabits the cold, oxic subseafloor aquifer.</title>
        <authorList>
            <person name="Tully B.J."/>
            <person name="Wheat C.G."/>
            <person name="Glazer B.T."/>
            <person name="Huber J.A."/>
        </authorList>
    </citation>
    <scope>NUCLEOTIDE SEQUENCE [LARGE SCALE GENOMIC DNA]</scope>
</reference>
<feature type="transmembrane region" description="Helical" evidence="1">
    <location>
        <begin position="108"/>
        <end position="129"/>
    </location>
</feature>
<dbReference type="GO" id="GO:0003677">
    <property type="term" value="F:DNA binding"/>
    <property type="evidence" value="ECO:0007669"/>
    <property type="project" value="InterPro"/>
</dbReference>
<dbReference type="PANTHER" id="PTHR34475:SF1">
    <property type="entry name" value="CYTOSKELETON PROTEIN RODZ"/>
    <property type="match status" value="1"/>
</dbReference>
<evidence type="ECO:0000259" key="2">
    <source>
        <dbReference type="SMART" id="SM00530"/>
    </source>
</evidence>
<proteinExistence type="predicted"/>
<sequence>MEEQFKKLGTLFRSKREEKNLSLKEVENSTSIRSNYLEAIENGKIEQALSAVYMLGFIRQYANFLGLEVDKIIAQYPEVFNKTSQKHEFDYGIGTLEVRGSMGGGVKWLPNLVWAGVSAVVLVLLWYFAKQMGVI</sequence>
<dbReference type="Proteomes" id="UP000217838">
    <property type="component" value="Unassembled WGS sequence"/>
</dbReference>
<feature type="domain" description="HTH cro/C1-type" evidence="2">
    <location>
        <begin position="11"/>
        <end position="72"/>
    </location>
</feature>
<dbReference type="EMBL" id="NVUU01000002">
    <property type="protein sequence ID" value="PCI96144.1"/>
    <property type="molecule type" value="Genomic_DNA"/>
</dbReference>
<dbReference type="InterPro" id="IPR001387">
    <property type="entry name" value="Cro/C1-type_HTH"/>
</dbReference>
<keyword evidence="1" id="KW-1133">Transmembrane helix</keyword>
<keyword evidence="1" id="KW-0812">Transmembrane</keyword>
<dbReference type="InterPro" id="IPR010982">
    <property type="entry name" value="Lambda_DNA-bd_dom_sf"/>
</dbReference>
<dbReference type="Gene3D" id="1.10.260.40">
    <property type="entry name" value="lambda repressor-like DNA-binding domains"/>
    <property type="match status" value="1"/>
</dbReference>
<dbReference type="SUPFAM" id="SSF47413">
    <property type="entry name" value="lambda repressor-like DNA-binding domains"/>
    <property type="match status" value="1"/>
</dbReference>
<evidence type="ECO:0000313" key="3">
    <source>
        <dbReference type="EMBL" id="PCI96144.1"/>
    </source>
</evidence>
<evidence type="ECO:0000313" key="4">
    <source>
        <dbReference type="Proteomes" id="UP000217838"/>
    </source>
</evidence>